<dbReference type="AlphaFoldDB" id="A0A9N9GIK4"/>
<reference evidence="1" key="1">
    <citation type="submission" date="2021-06" db="EMBL/GenBank/DDBJ databases">
        <authorList>
            <person name="Kallberg Y."/>
            <person name="Tangrot J."/>
            <person name="Rosling A."/>
        </authorList>
    </citation>
    <scope>NUCLEOTIDE SEQUENCE</scope>
    <source>
        <strain evidence="1">UK204</strain>
    </source>
</reference>
<dbReference type="Proteomes" id="UP000789570">
    <property type="component" value="Unassembled WGS sequence"/>
</dbReference>
<dbReference type="EMBL" id="CAJVPQ010002663">
    <property type="protein sequence ID" value="CAG8604571.1"/>
    <property type="molecule type" value="Genomic_DNA"/>
</dbReference>
<sequence length="55" mass="6426">GVRQCIQNYENIMRIRASRDVLGSRSPGLIINVPKSKYKYLFKRIYLSGCFKCIK</sequence>
<organism evidence="1 2">
    <name type="scientific">Funneliformis caledonium</name>
    <dbReference type="NCBI Taxonomy" id="1117310"/>
    <lineage>
        <taxon>Eukaryota</taxon>
        <taxon>Fungi</taxon>
        <taxon>Fungi incertae sedis</taxon>
        <taxon>Mucoromycota</taxon>
        <taxon>Glomeromycotina</taxon>
        <taxon>Glomeromycetes</taxon>
        <taxon>Glomerales</taxon>
        <taxon>Glomeraceae</taxon>
        <taxon>Funneliformis</taxon>
    </lineage>
</organism>
<evidence type="ECO:0000313" key="1">
    <source>
        <dbReference type="EMBL" id="CAG8604571.1"/>
    </source>
</evidence>
<name>A0A9N9GIK4_9GLOM</name>
<keyword evidence="2" id="KW-1185">Reference proteome</keyword>
<accession>A0A9N9GIK4</accession>
<evidence type="ECO:0000313" key="2">
    <source>
        <dbReference type="Proteomes" id="UP000789570"/>
    </source>
</evidence>
<feature type="non-terminal residue" evidence="1">
    <location>
        <position position="1"/>
    </location>
</feature>
<comment type="caution">
    <text evidence="1">The sequence shown here is derived from an EMBL/GenBank/DDBJ whole genome shotgun (WGS) entry which is preliminary data.</text>
</comment>
<protein>
    <submittedName>
        <fullName evidence="1">7868_t:CDS:1</fullName>
    </submittedName>
</protein>
<proteinExistence type="predicted"/>
<gene>
    <name evidence="1" type="ORF">FCALED_LOCUS8758</name>
</gene>